<keyword evidence="4" id="KW-1185">Reference proteome</keyword>
<accession>A0A931DE64</accession>
<comment type="caution">
    <text evidence="3">The sequence shown here is derived from an EMBL/GenBank/DDBJ whole genome shotgun (WGS) entry which is preliminary data.</text>
</comment>
<dbReference type="Pfam" id="PF05378">
    <property type="entry name" value="Hydant_A_N"/>
    <property type="match status" value="1"/>
</dbReference>
<sequence length="557" mass="56086">MRIGIDVGGTNTDAVLLDGDTVLAAVKSPTTPDVTGGIVAAVRTVLARSGAAPDTVAAVMIGTTQFVNALVEGDRLAPTAAVRLGLPATAALPPMSDWPARLRTALSGGTGGGAGGGTGTARDAAGPAVYLCDGGHEYDGRPISPIDPAQLRRAAADIAARGVRSVAISAVFSPVSAEAEEEAARILAGELGDGVHLSLSHEIGRVGLLPRENATIVNAALRDLAGTVVDAFGSALAEAGIGAPLFLSQNDGTLMDVEYARRHPVATFASGPTNSMRGAAYLSGLTDCAVVDVGGTTADVGILTGGFPREASGESETAGVRTNFRIPDVLSLGIGGGSLVDLDVPSVGPRSVGYRLTEDALVFGGRTITATDLAVAAGHARIGDPARAARLDPGRVRAALAHIAERIADTVDRMRTSPEALPIVAVGGGSVLLAPGEAGEPGGHGDSGVVGGLPGFPDLRRPAHFAVANAIGAAIAQVGGEVDRVYQIPPGRRDTVLDEARDQAVRAAENAGARPGTVTIVDVEEVPLAYLPGGATRVRVKAVGDLDPRRLEGTPHA</sequence>
<feature type="domain" description="Hydantoinase A/oxoprolinase" evidence="1">
    <location>
        <begin position="211"/>
        <end position="412"/>
    </location>
</feature>
<dbReference type="InterPro" id="IPR008040">
    <property type="entry name" value="Hydant_A_N"/>
</dbReference>
<evidence type="ECO:0000259" key="1">
    <source>
        <dbReference type="Pfam" id="PF01968"/>
    </source>
</evidence>
<organism evidence="3 4">
    <name type="scientific">Actinomadura viridis</name>
    <dbReference type="NCBI Taxonomy" id="58110"/>
    <lineage>
        <taxon>Bacteria</taxon>
        <taxon>Bacillati</taxon>
        <taxon>Actinomycetota</taxon>
        <taxon>Actinomycetes</taxon>
        <taxon>Streptosporangiales</taxon>
        <taxon>Thermomonosporaceae</taxon>
        <taxon>Actinomadura</taxon>
    </lineage>
</organism>
<dbReference type="SUPFAM" id="SSF53067">
    <property type="entry name" value="Actin-like ATPase domain"/>
    <property type="match status" value="1"/>
</dbReference>
<dbReference type="AlphaFoldDB" id="A0A931DE64"/>
<proteinExistence type="predicted"/>
<gene>
    <name evidence="3" type="ORF">IW256_003542</name>
</gene>
<evidence type="ECO:0000313" key="4">
    <source>
        <dbReference type="Proteomes" id="UP000614047"/>
    </source>
</evidence>
<dbReference type="RefSeq" id="WP_197012038.1">
    <property type="nucleotide sequence ID" value="NZ_BAABES010000004.1"/>
</dbReference>
<protein>
    <submittedName>
        <fullName evidence="3">N-methylhydantoinase A/oxoprolinase/acetone carboxylase beta subunit</fullName>
    </submittedName>
</protein>
<dbReference type="Gene3D" id="3.30.420.40">
    <property type="match status" value="1"/>
</dbReference>
<evidence type="ECO:0000313" key="3">
    <source>
        <dbReference type="EMBL" id="MBG6089429.1"/>
    </source>
</evidence>
<dbReference type="GO" id="GO:0016787">
    <property type="term" value="F:hydrolase activity"/>
    <property type="evidence" value="ECO:0007669"/>
    <property type="project" value="InterPro"/>
</dbReference>
<dbReference type="Pfam" id="PF01968">
    <property type="entry name" value="Hydantoinase_A"/>
    <property type="match status" value="1"/>
</dbReference>
<dbReference type="EMBL" id="JADOUA010000001">
    <property type="protein sequence ID" value="MBG6089429.1"/>
    <property type="molecule type" value="Genomic_DNA"/>
</dbReference>
<reference evidence="3" key="1">
    <citation type="submission" date="2020-11" db="EMBL/GenBank/DDBJ databases">
        <title>Sequencing the genomes of 1000 actinobacteria strains.</title>
        <authorList>
            <person name="Klenk H.-P."/>
        </authorList>
    </citation>
    <scope>NUCLEOTIDE SEQUENCE</scope>
    <source>
        <strain evidence="3">DSM 43175</strain>
    </source>
</reference>
<evidence type="ECO:0000259" key="2">
    <source>
        <dbReference type="Pfam" id="PF05378"/>
    </source>
</evidence>
<dbReference type="PANTHER" id="PTHR11365">
    <property type="entry name" value="5-OXOPROLINASE RELATED"/>
    <property type="match status" value="1"/>
</dbReference>
<dbReference type="InterPro" id="IPR043129">
    <property type="entry name" value="ATPase_NBD"/>
</dbReference>
<dbReference type="InterPro" id="IPR045079">
    <property type="entry name" value="Oxoprolinase-like"/>
</dbReference>
<dbReference type="InterPro" id="IPR002821">
    <property type="entry name" value="Hydantoinase_A"/>
</dbReference>
<dbReference type="PANTHER" id="PTHR11365:SF10">
    <property type="entry name" value="HYDANTOINASE_OXOPROLINASE"/>
    <property type="match status" value="1"/>
</dbReference>
<name>A0A931DE64_9ACTN</name>
<dbReference type="Proteomes" id="UP000614047">
    <property type="component" value="Unassembled WGS sequence"/>
</dbReference>
<feature type="domain" description="Hydantoinase/oxoprolinase N-terminal" evidence="2">
    <location>
        <begin position="2"/>
        <end position="188"/>
    </location>
</feature>